<keyword evidence="1" id="KW-0812">Transmembrane</keyword>
<comment type="caution">
    <text evidence="2">The sequence shown here is derived from an EMBL/GenBank/DDBJ whole genome shotgun (WGS) entry which is preliminary data.</text>
</comment>
<dbReference type="RefSeq" id="WP_117784873.1">
    <property type="nucleotide sequence ID" value="NZ_JBBNFM010000002.1"/>
</dbReference>
<sequence>MEKYIGTIIVAAIIIIVCVLAIRSMIKDKKSGKSVQCGGNCNNCHGCH</sequence>
<gene>
    <name evidence="2" type="ORF">AAAT04_04290</name>
</gene>
<name>A0ABV1EFB1_9FIRM</name>
<dbReference type="Pfam" id="PF12669">
    <property type="entry name" value="FeoB_associated"/>
    <property type="match status" value="1"/>
</dbReference>
<keyword evidence="1" id="KW-0472">Membrane</keyword>
<proteinExistence type="predicted"/>
<feature type="transmembrane region" description="Helical" evidence="1">
    <location>
        <begin position="6"/>
        <end position="26"/>
    </location>
</feature>
<evidence type="ECO:0000313" key="2">
    <source>
        <dbReference type="EMBL" id="MEQ2453268.1"/>
    </source>
</evidence>
<organism evidence="2 3">
    <name type="scientific">Coprococcus ammoniilyticus</name>
    <dbReference type="NCBI Taxonomy" id="2981785"/>
    <lineage>
        <taxon>Bacteria</taxon>
        <taxon>Bacillati</taxon>
        <taxon>Bacillota</taxon>
        <taxon>Clostridia</taxon>
        <taxon>Lachnospirales</taxon>
        <taxon>Lachnospiraceae</taxon>
        <taxon>Coprococcus</taxon>
    </lineage>
</organism>
<reference evidence="2 3" key="1">
    <citation type="submission" date="2024-04" db="EMBL/GenBank/DDBJ databases">
        <title>Human intestinal bacterial collection.</title>
        <authorList>
            <person name="Pauvert C."/>
            <person name="Hitch T.C.A."/>
            <person name="Clavel T."/>
        </authorList>
    </citation>
    <scope>NUCLEOTIDE SEQUENCE [LARGE SCALE GENOMIC DNA]</scope>
    <source>
        <strain evidence="2 3">CLA-AA-H141</strain>
    </source>
</reference>
<evidence type="ECO:0000256" key="1">
    <source>
        <dbReference type="SAM" id="Phobius"/>
    </source>
</evidence>
<accession>A0ABV1EFB1</accession>
<evidence type="ECO:0000313" key="3">
    <source>
        <dbReference type="Proteomes" id="UP001482186"/>
    </source>
</evidence>
<keyword evidence="1" id="KW-1133">Transmembrane helix</keyword>
<dbReference type="EMBL" id="JBBNFM010000002">
    <property type="protein sequence ID" value="MEQ2453268.1"/>
    <property type="molecule type" value="Genomic_DNA"/>
</dbReference>
<dbReference type="Proteomes" id="UP001482186">
    <property type="component" value="Unassembled WGS sequence"/>
</dbReference>
<protein>
    <submittedName>
        <fullName evidence="2">FeoB-associated Cys-rich membrane protein</fullName>
    </submittedName>
</protein>
<keyword evidence="3" id="KW-1185">Reference proteome</keyword>